<dbReference type="InterPro" id="IPR023213">
    <property type="entry name" value="CAT-like_dom_sf"/>
</dbReference>
<dbReference type="PANTHER" id="PTHR31896:SF12">
    <property type="entry name" value="HXXXD-TYPE ACYL-TRANSFERASE FAMILY PROTEIN"/>
    <property type="match status" value="1"/>
</dbReference>
<evidence type="ECO:0000313" key="3">
    <source>
        <dbReference type="Proteomes" id="UP001172457"/>
    </source>
</evidence>
<protein>
    <submittedName>
        <fullName evidence="2">Uncharacterized protein</fullName>
    </submittedName>
</protein>
<proteinExistence type="predicted"/>
<gene>
    <name evidence="2" type="ORF">OSB04_005909</name>
</gene>
<keyword evidence="1" id="KW-0808">Transferase</keyword>
<dbReference type="EMBL" id="JARYMX010000002">
    <property type="protein sequence ID" value="KAJ9560749.1"/>
    <property type="molecule type" value="Genomic_DNA"/>
</dbReference>
<evidence type="ECO:0000256" key="1">
    <source>
        <dbReference type="ARBA" id="ARBA00022679"/>
    </source>
</evidence>
<dbReference type="Pfam" id="PF02458">
    <property type="entry name" value="Transferase"/>
    <property type="match status" value="1"/>
</dbReference>
<dbReference type="PANTHER" id="PTHR31896">
    <property type="entry name" value="FAMILY REGULATORY PROTEIN, PUTATIVE (AFU_ORTHOLOGUE AFUA_3G14730)-RELATED"/>
    <property type="match status" value="1"/>
</dbReference>
<sequence length="171" mass="19057">MIIFLNPENSHRARFIHSTVDLSVSDVLQPTDVPMTVQSFFDHHQAGAYDGHKMSLLSVLVTELVDGIFIGVSANHMVVDGTSYWHFFNSWSEVFRSKTQNGHFAPVSRPPVLERWIPPGADPILTLPFAHLPFDPGGTHLSRIGGCETGAKSPFCVFDRKTSDHELKKCQ</sequence>
<name>A0AA38WRQ2_9ASTR</name>
<organism evidence="2 3">
    <name type="scientific">Centaurea solstitialis</name>
    <name type="common">yellow star-thistle</name>
    <dbReference type="NCBI Taxonomy" id="347529"/>
    <lineage>
        <taxon>Eukaryota</taxon>
        <taxon>Viridiplantae</taxon>
        <taxon>Streptophyta</taxon>
        <taxon>Embryophyta</taxon>
        <taxon>Tracheophyta</taxon>
        <taxon>Spermatophyta</taxon>
        <taxon>Magnoliopsida</taxon>
        <taxon>eudicotyledons</taxon>
        <taxon>Gunneridae</taxon>
        <taxon>Pentapetalae</taxon>
        <taxon>asterids</taxon>
        <taxon>campanulids</taxon>
        <taxon>Asterales</taxon>
        <taxon>Asteraceae</taxon>
        <taxon>Carduoideae</taxon>
        <taxon>Cardueae</taxon>
        <taxon>Centaureinae</taxon>
        <taxon>Centaurea</taxon>
    </lineage>
</organism>
<keyword evidence="3" id="KW-1185">Reference proteome</keyword>
<dbReference type="GO" id="GO:0016740">
    <property type="term" value="F:transferase activity"/>
    <property type="evidence" value="ECO:0007669"/>
    <property type="project" value="UniProtKB-KW"/>
</dbReference>
<evidence type="ECO:0000313" key="2">
    <source>
        <dbReference type="EMBL" id="KAJ9560749.1"/>
    </source>
</evidence>
<comment type="caution">
    <text evidence="2">The sequence shown here is derived from an EMBL/GenBank/DDBJ whole genome shotgun (WGS) entry which is preliminary data.</text>
</comment>
<accession>A0AA38WRQ2</accession>
<dbReference type="AlphaFoldDB" id="A0AA38WRQ2"/>
<dbReference type="Proteomes" id="UP001172457">
    <property type="component" value="Chromosome 2"/>
</dbReference>
<reference evidence="2" key="1">
    <citation type="submission" date="2023-03" db="EMBL/GenBank/DDBJ databases">
        <title>Chromosome-scale reference genome and RAD-based genetic map of yellow starthistle (Centaurea solstitialis) reveal putative structural variation and QTLs associated with invader traits.</title>
        <authorList>
            <person name="Reatini B."/>
            <person name="Cang F.A."/>
            <person name="Jiang Q."/>
            <person name="Mckibben M.T.W."/>
            <person name="Barker M.S."/>
            <person name="Rieseberg L.H."/>
            <person name="Dlugosch K.M."/>
        </authorList>
    </citation>
    <scope>NUCLEOTIDE SEQUENCE</scope>
    <source>
        <strain evidence="2">CAN-66</strain>
        <tissue evidence="2">Leaf</tissue>
    </source>
</reference>
<dbReference type="InterPro" id="IPR051283">
    <property type="entry name" value="Sec_Metabolite_Acyltrans"/>
</dbReference>
<dbReference type="Gene3D" id="3.30.559.10">
    <property type="entry name" value="Chloramphenicol acetyltransferase-like domain"/>
    <property type="match status" value="1"/>
</dbReference>